<keyword evidence="11 15" id="KW-0648">Protein biosynthesis</keyword>
<dbReference type="Gene3D" id="1.10.730.10">
    <property type="entry name" value="Isoleucyl-tRNA Synthetase, Domain 1"/>
    <property type="match status" value="1"/>
</dbReference>
<feature type="binding site" evidence="15">
    <location>
        <position position="613"/>
    </location>
    <ligand>
        <name>ATP</name>
        <dbReference type="ChEBI" id="CHEBI:30616"/>
    </ligand>
</feature>
<dbReference type="GO" id="GO:0000049">
    <property type="term" value="F:tRNA binding"/>
    <property type="evidence" value="ECO:0007669"/>
    <property type="project" value="InterPro"/>
</dbReference>
<keyword evidence="12 15" id="KW-0030">Aminoacyl-tRNA synthetase</keyword>
<dbReference type="GO" id="GO:0004822">
    <property type="term" value="F:isoleucine-tRNA ligase activity"/>
    <property type="evidence" value="ECO:0007669"/>
    <property type="project" value="UniProtKB-UniRule"/>
</dbReference>
<comment type="caution">
    <text evidence="18">The sequence shown here is derived from an EMBL/GenBank/DDBJ whole genome shotgun (WGS) entry which is preliminary data.</text>
</comment>
<sequence length="974" mass="110752">MYMAEDNSKNNFPEQELNVLKFWESNKIFKQSVDRSAKNGDYVFYDGPPFATGTPHYGHLVGNILKDAVPRFWTMNGYKVERKWGWDCHGLPIENIVEKEMGSKSKKDIELLGVDKFNELCRSKVLAYAEDWRKTIDRLGRWVDMDEPYKTMDIDYMESVWWVFKQLWDKDLIYESYRSMHICPRCETTLSQSEVAEGYKDIKDLSATAKFKLLAGQKIGDFIVDDNTYILAWTTTPWTLIANVALAVGTEINYVILEKDREFLIVAQALAETILPENAGAKIQVKGTDLLGLKYQPLFVYYSKDETLVNHERGWQVYSADFVTTEDGTGVVHIAPAFGEDDMNLGKAEKLPFVQHIGMDGIIKQECEGFAGLSVKPLQDHMTTDVEIVKYLAGKNLLFSKAKYEHSYPHCWRCDTPLLNYATSSWFVNVTKIKDKALANAKDISWSPEHIKDGRFGQWLSGARDWSISRQRFWASCLPIWKCDCGELEVFGAVVDLEQRSGQKITDLHKHVLDKINITCTKCSGVMKRVPDVIDTWFDSGSMPYAQRHYPFSDQEKFEANFPAGFIAEGVDQTRAWFYYLHILATAIMDKPAFKQAIVNGIVLAADGKKMSKKLANYPDPGLIMDKYGADALRLYLLSSPVMQTENLNFIESGVLESLRKNIMLLWNVYNFYAGSSDETIAGEPETPLSENILDIWVLALWRKNLKEVTEQMFAYNMPKAVRPLTEFIDELSTWYVRRSRDRLHDSFEARATLRFVLVELSKALAPFAPFISETVWQKSMGYNFSDTSKSVHLCAWPVASDIKADAEVLSTMVVARRVAELGLAQRDGAKLKIRQPLSRLTVKNCELSENYQEILRAELNLKEIICEAGEGQIDVVLDTTLTEELLAEGAAREFIRGINGLRKNTGLTVLDRVNVYYQSNNERLTGFLEQQVTIIKQSTGTEKLSATAKAPENCPVANIKIEGIELWLAIEVL</sequence>
<dbReference type="HAMAP" id="MF_02003">
    <property type="entry name" value="Ile_tRNA_synth_type2"/>
    <property type="match status" value="1"/>
</dbReference>
<dbReference type="Pfam" id="PF08264">
    <property type="entry name" value="Anticodon_1"/>
    <property type="match status" value="1"/>
</dbReference>
<gene>
    <name evidence="15" type="primary">ileS</name>
    <name evidence="18" type="ORF">COT94_03470</name>
</gene>
<comment type="subunit">
    <text evidence="4 15">Monomer.</text>
</comment>
<keyword evidence="6 15" id="KW-0436">Ligase</keyword>
<evidence type="ECO:0000256" key="12">
    <source>
        <dbReference type="ARBA" id="ARBA00023146"/>
    </source>
</evidence>
<dbReference type="CDD" id="cd00818">
    <property type="entry name" value="IleRS_core"/>
    <property type="match status" value="1"/>
</dbReference>
<evidence type="ECO:0000256" key="8">
    <source>
        <dbReference type="ARBA" id="ARBA00022741"/>
    </source>
</evidence>
<evidence type="ECO:0000256" key="14">
    <source>
        <dbReference type="ARBA" id="ARBA00048359"/>
    </source>
</evidence>
<evidence type="ECO:0000256" key="1">
    <source>
        <dbReference type="ARBA" id="ARBA00001947"/>
    </source>
</evidence>
<dbReference type="Proteomes" id="UP000228533">
    <property type="component" value="Unassembled WGS sequence"/>
</dbReference>
<dbReference type="EC" id="6.1.1.5" evidence="15"/>
<evidence type="ECO:0000256" key="13">
    <source>
        <dbReference type="ARBA" id="ARBA00025217"/>
    </source>
</evidence>
<dbReference type="EMBL" id="PFAM01000021">
    <property type="protein sequence ID" value="PIT95879.1"/>
    <property type="molecule type" value="Genomic_DNA"/>
</dbReference>
<feature type="domain" description="Methionyl/Valyl/Leucyl/Isoleucyl-tRNA synthetase anticodon-binding" evidence="17">
    <location>
        <begin position="695"/>
        <end position="837"/>
    </location>
</feature>
<evidence type="ECO:0000256" key="5">
    <source>
        <dbReference type="ARBA" id="ARBA00022490"/>
    </source>
</evidence>
<evidence type="ECO:0000256" key="15">
    <source>
        <dbReference type="HAMAP-Rule" id="MF_02003"/>
    </source>
</evidence>
<dbReference type="AlphaFoldDB" id="A0A2M6WSU9"/>
<comment type="catalytic activity">
    <reaction evidence="14 15">
        <text>tRNA(Ile) + L-isoleucine + ATP = L-isoleucyl-tRNA(Ile) + AMP + diphosphate</text>
        <dbReference type="Rhea" id="RHEA:11060"/>
        <dbReference type="Rhea" id="RHEA-COMP:9666"/>
        <dbReference type="Rhea" id="RHEA-COMP:9695"/>
        <dbReference type="ChEBI" id="CHEBI:30616"/>
        <dbReference type="ChEBI" id="CHEBI:33019"/>
        <dbReference type="ChEBI" id="CHEBI:58045"/>
        <dbReference type="ChEBI" id="CHEBI:78442"/>
        <dbReference type="ChEBI" id="CHEBI:78528"/>
        <dbReference type="ChEBI" id="CHEBI:456215"/>
        <dbReference type="EC" id="6.1.1.5"/>
    </reaction>
</comment>
<dbReference type="FunFam" id="3.40.50.620:FF:000075">
    <property type="entry name" value="Isoleucine--tRNA ligase"/>
    <property type="match status" value="1"/>
</dbReference>
<dbReference type="Pfam" id="PF00133">
    <property type="entry name" value="tRNA-synt_1"/>
    <property type="match status" value="1"/>
</dbReference>
<evidence type="ECO:0000256" key="7">
    <source>
        <dbReference type="ARBA" id="ARBA00022723"/>
    </source>
</evidence>
<dbReference type="SUPFAM" id="SSF50677">
    <property type="entry name" value="ValRS/IleRS/LeuRS editing domain"/>
    <property type="match status" value="1"/>
</dbReference>
<dbReference type="InterPro" id="IPR023586">
    <property type="entry name" value="Ile-tRNA-ligase_type2"/>
</dbReference>
<evidence type="ECO:0000256" key="6">
    <source>
        <dbReference type="ARBA" id="ARBA00022598"/>
    </source>
</evidence>
<comment type="domain">
    <text evidence="15">IleRS has two distinct active sites: one for aminoacylation and one for editing. The misactivated valine is translocated from the active site to the editing site, which sterically excludes the correctly activated isoleucine. The single editing site contains two valyl binding pockets, one specific for each substrate (Val-AMP or Val-tRNA(Ile)).</text>
</comment>
<reference evidence="19" key="1">
    <citation type="submission" date="2017-09" db="EMBL/GenBank/DDBJ databases">
        <title>Depth-based differentiation of microbial function through sediment-hosted aquifers and enrichment of novel symbionts in the deep terrestrial subsurface.</title>
        <authorList>
            <person name="Probst A.J."/>
            <person name="Ladd B."/>
            <person name="Jarett J.K."/>
            <person name="Geller-Mcgrath D.E."/>
            <person name="Sieber C.M.K."/>
            <person name="Emerson J.B."/>
            <person name="Anantharaman K."/>
            <person name="Thomas B.C."/>
            <person name="Malmstrom R."/>
            <person name="Stieglmeier M."/>
            <person name="Klingl A."/>
            <person name="Woyke T."/>
            <person name="Ryan C.M."/>
            <person name="Banfield J.F."/>
        </authorList>
    </citation>
    <scope>NUCLEOTIDE SEQUENCE [LARGE SCALE GENOMIC DNA]</scope>
</reference>
<keyword evidence="9 15" id="KW-0862">Zinc</keyword>
<feature type="short sequence motif" description="'KMSKS' region" evidence="15">
    <location>
        <begin position="610"/>
        <end position="614"/>
    </location>
</feature>
<dbReference type="InterPro" id="IPR001412">
    <property type="entry name" value="aa-tRNA-synth_I_CS"/>
</dbReference>
<name>A0A2M6WSU9_9BACT</name>
<dbReference type="PROSITE" id="PS00178">
    <property type="entry name" value="AA_TRNA_LIGASE_I"/>
    <property type="match status" value="1"/>
</dbReference>
<comment type="cofactor">
    <cofactor evidence="1 15">
        <name>Zn(2+)</name>
        <dbReference type="ChEBI" id="CHEBI:29105"/>
    </cofactor>
</comment>
<dbReference type="PANTHER" id="PTHR42780:SF1">
    <property type="entry name" value="ISOLEUCINE--TRNA LIGASE, CYTOPLASMIC"/>
    <property type="match status" value="1"/>
</dbReference>
<dbReference type="FunFam" id="3.40.50.620:FF:000063">
    <property type="entry name" value="Isoleucine--tRNA ligase"/>
    <property type="match status" value="1"/>
</dbReference>
<dbReference type="SUPFAM" id="SSF52374">
    <property type="entry name" value="Nucleotidylyl transferase"/>
    <property type="match status" value="1"/>
</dbReference>
<dbReference type="GO" id="GO:0008270">
    <property type="term" value="F:zinc ion binding"/>
    <property type="evidence" value="ECO:0007669"/>
    <property type="project" value="UniProtKB-UniRule"/>
</dbReference>
<keyword evidence="10 15" id="KW-0067">ATP-binding</keyword>
<dbReference type="InterPro" id="IPR009080">
    <property type="entry name" value="tRNAsynth_Ia_anticodon-bd"/>
</dbReference>
<dbReference type="PRINTS" id="PR00984">
    <property type="entry name" value="TRNASYNTHILE"/>
</dbReference>
<feature type="short sequence motif" description="'HIGH' region" evidence="15">
    <location>
        <begin position="49"/>
        <end position="59"/>
    </location>
</feature>
<protein>
    <recommendedName>
        <fullName evidence="15">Isoleucine--tRNA ligase</fullName>
        <ecNumber evidence="15">6.1.1.5</ecNumber>
    </recommendedName>
    <alternativeName>
        <fullName evidence="15">Isoleucyl-tRNA synthetase</fullName>
        <shortName evidence="15">IleRS</shortName>
    </alternativeName>
</protein>
<evidence type="ECO:0000256" key="3">
    <source>
        <dbReference type="ARBA" id="ARBA00007078"/>
    </source>
</evidence>
<dbReference type="InterPro" id="IPR013155">
    <property type="entry name" value="M/V/L/I-tRNA-synth_anticd-bd"/>
</dbReference>
<dbReference type="PANTHER" id="PTHR42780">
    <property type="entry name" value="SOLEUCYL-TRNA SYNTHETASE"/>
    <property type="match status" value="1"/>
</dbReference>
<dbReference type="Gene3D" id="3.40.50.620">
    <property type="entry name" value="HUPs"/>
    <property type="match status" value="2"/>
</dbReference>
<evidence type="ECO:0000259" key="16">
    <source>
        <dbReference type="Pfam" id="PF00133"/>
    </source>
</evidence>
<evidence type="ECO:0000313" key="19">
    <source>
        <dbReference type="Proteomes" id="UP000228533"/>
    </source>
</evidence>
<dbReference type="InterPro" id="IPR002301">
    <property type="entry name" value="Ile-tRNA-ligase"/>
</dbReference>
<dbReference type="InterPro" id="IPR009008">
    <property type="entry name" value="Val/Leu/Ile-tRNA-synth_edit"/>
</dbReference>
<accession>A0A2M6WSU9</accession>
<comment type="subcellular location">
    <subcellularLocation>
        <location evidence="2 15">Cytoplasm</location>
    </subcellularLocation>
</comment>
<dbReference type="SUPFAM" id="SSF47323">
    <property type="entry name" value="Anticodon-binding domain of a subclass of class I aminoacyl-tRNA synthetases"/>
    <property type="match status" value="1"/>
</dbReference>
<keyword evidence="5 15" id="KW-0963">Cytoplasm</keyword>
<dbReference type="GO" id="GO:0006428">
    <property type="term" value="P:isoleucyl-tRNA aminoacylation"/>
    <property type="evidence" value="ECO:0007669"/>
    <property type="project" value="UniProtKB-UniRule"/>
</dbReference>
<feature type="domain" description="Aminoacyl-tRNA synthetase class Ia" evidence="16">
    <location>
        <begin position="19"/>
        <end position="648"/>
    </location>
</feature>
<keyword evidence="7 15" id="KW-0479">Metal-binding</keyword>
<evidence type="ECO:0000256" key="9">
    <source>
        <dbReference type="ARBA" id="ARBA00022833"/>
    </source>
</evidence>
<evidence type="ECO:0000256" key="2">
    <source>
        <dbReference type="ARBA" id="ARBA00004496"/>
    </source>
</evidence>
<dbReference type="InterPro" id="IPR002300">
    <property type="entry name" value="aa-tRNA-synth_Ia"/>
</dbReference>
<evidence type="ECO:0000313" key="18">
    <source>
        <dbReference type="EMBL" id="PIT95879.1"/>
    </source>
</evidence>
<evidence type="ECO:0000256" key="10">
    <source>
        <dbReference type="ARBA" id="ARBA00022840"/>
    </source>
</evidence>
<comment type="similarity">
    <text evidence="3 15">Belongs to the class-I aminoacyl-tRNA synthetase family. IleS type 2 subfamily.</text>
</comment>
<dbReference type="CDD" id="cd07961">
    <property type="entry name" value="Anticodon_Ia_Ile_ABEc"/>
    <property type="match status" value="1"/>
</dbReference>
<dbReference type="GO" id="GO:0005524">
    <property type="term" value="F:ATP binding"/>
    <property type="evidence" value="ECO:0007669"/>
    <property type="project" value="UniProtKB-UniRule"/>
</dbReference>
<evidence type="ECO:0000256" key="4">
    <source>
        <dbReference type="ARBA" id="ARBA00011245"/>
    </source>
</evidence>
<evidence type="ECO:0000259" key="17">
    <source>
        <dbReference type="Pfam" id="PF08264"/>
    </source>
</evidence>
<organism evidence="18 19">
    <name type="scientific">Candidatus Falkowbacteria bacterium CG10_big_fil_rev_8_21_14_0_10_37_14</name>
    <dbReference type="NCBI Taxonomy" id="1974561"/>
    <lineage>
        <taxon>Bacteria</taxon>
        <taxon>Candidatus Falkowiibacteriota</taxon>
    </lineage>
</organism>
<dbReference type="Pfam" id="PF19302">
    <property type="entry name" value="DUF5915"/>
    <property type="match status" value="1"/>
</dbReference>
<dbReference type="NCBIfam" id="TIGR00392">
    <property type="entry name" value="ileS"/>
    <property type="match status" value="1"/>
</dbReference>
<comment type="function">
    <text evidence="13 15">Catalyzes the attachment of isoleucine to tRNA(Ile). As IleRS can inadvertently accommodate and process structurally similar amino acids such as valine, to avoid such errors it has two additional distinct tRNA(Ile)-dependent editing activities. One activity is designated as 'pretransfer' editing and involves the hydrolysis of activated Val-AMP. The other activity is designated 'posttransfer' editing and involves deacylation of mischarged Val-tRNA(Ile).</text>
</comment>
<dbReference type="InterPro" id="IPR033709">
    <property type="entry name" value="Anticodon_Ile_ABEc"/>
</dbReference>
<proteinExistence type="inferred from homology"/>
<dbReference type="GO" id="GO:0005737">
    <property type="term" value="C:cytoplasm"/>
    <property type="evidence" value="ECO:0007669"/>
    <property type="project" value="UniProtKB-SubCell"/>
</dbReference>
<dbReference type="GO" id="GO:0002161">
    <property type="term" value="F:aminoacyl-tRNA deacylase activity"/>
    <property type="evidence" value="ECO:0007669"/>
    <property type="project" value="InterPro"/>
</dbReference>
<dbReference type="InterPro" id="IPR014729">
    <property type="entry name" value="Rossmann-like_a/b/a_fold"/>
</dbReference>
<keyword evidence="8 15" id="KW-0547">Nucleotide-binding</keyword>
<evidence type="ECO:0000256" key="11">
    <source>
        <dbReference type="ARBA" id="ARBA00022917"/>
    </source>
</evidence>